<dbReference type="GO" id="GO:0098552">
    <property type="term" value="C:side of membrane"/>
    <property type="evidence" value="ECO:0007669"/>
    <property type="project" value="UniProtKB-KW"/>
</dbReference>
<gene>
    <name evidence="10" type="ORF">DCHRY22_LOCUS1384</name>
</gene>
<keyword evidence="2" id="KW-0336">GPI-anchor</keyword>
<dbReference type="EMBL" id="CAKASE010000044">
    <property type="protein sequence ID" value="CAG9559535.1"/>
    <property type="molecule type" value="Genomic_DNA"/>
</dbReference>
<evidence type="ECO:0000256" key="9">
    <source>
        <dbReference type="SAM" id="SignalP"/>
    </source>
</evidence>
<keyword evidence="6" id="KW-0472">Membrane</keyword>
<keyword evidence="4 9" id="KW-0732">Signal</keyword>
<dbReference type="InterPro" id="IPR045860">
    <property type="entry name" value="Snake_toxin-like_sf"/>
</dbReference>
<keyword evidence="5" id="KW-1133">Transmembrane helix</keyword>
<evidence type="ECO:0000313" key="11">
    <source>
        <dbReference type="Proteomes" id="UP000789524"/>
    </source>
</evidence>
<organism evidence="10 11">
    <name type="scientific">Danaus chrysippus</name>
    <name type="common">African queen</name>
    <dbReference type="NCBI Taxonomy" id="151541"/>
    <lineage>
        <taxon>Eukaryota</taxon>
        <taxon>Metazoa</taxon>
        <taxon>Ecdysozoa</taxon>
        <taxon>Arthropoda</taxon>
        <taxon>Hexapoda</taxon>
        <taxon>Insecta</taxon>
        <taxon>Pterygota</taxon>
        <taxon>Neoptera</taxon>
        <taxon>Endopterygota</taxon>
        <taxon>Lepidoptera</taxon>
        <taxon>Glossata</taxon>
        <taxon>Ditrysia</taxon>
        <taxon>Papilionoidea</taxon>
        <taxon>Nymphalidae</taxon>
        <taxon>Danainae</taxon>
        <taxon>Danaini</taxon>
        <taxon>Danaina</taxon>
        <taxon>Danaus</taxon>
        <taxon>Anosia</taxon>
    </lineage>
</organism>
<evidence type="ECO:0000256" key="3">
    <source>
        <dbReference type="ARBA" id="ARBA00022692"/>
    </source>
</evidence>
<evidence type="ECO:0000256" key="4">
    <source>
        <dbReference type="ARBA" id="ARBA00022729"/>
    </source>
</evidence>
<feature type="chain" id="PRO_5035147272" evidence="9">
    <location>
        <begin position="23"/>
        <end position="145"/>
    </location>
</feature>
<dbReference type="Proteomes" id="UP000789524">
    <property type="component" value="Unassembled WGS sequence"/>
</dbReference>
<keyword evidence="3" id="KW-0812">Transmembrane</keyword>
<keyword evidence="11" id="KW-1185">Reference proteome</keyword>
<dbReference type="PANTHER" id="PTHR33562:SF17">
    <property type="entry name" value="PROTEIN QUIVER"/>
    <property type="match status" value="1"/>
</dbReference>
<dbReference type="InterPro" id="IPR031424">
    <property type="entry name" value="QVR-like"/>
</dbReference>
<evidence type="ECO:0000313" key="10">
    <source>
        <dbReference type="EMBL" id="CAG9559535.1"/>
    </source>
</evidence>
<evidence type="ECO:0000256" key="1">
    <source>
        <dbReference type="ARBA" id="ARBA00004589"/>
    </source>
</evidence>
<keyword evidence="7" id="KW-0325">Glycoprotein</keyword>
<evidence type="ECO:0000256" key="6">
    <source>
        <dbReference type="ARBA" id="ARBA00023136"/>
    </source>
</evidence>
<dbReference type="GO" id="GO:0032222">
    <property type="term" value="P:regulation of synaptic transmission, cholinergic"/>
    <property type="evidence" value="ECO:0007669"/>
    <property type="project" value="InterPro"/>
</dbReference>
<comment type="caution">
    <text evidence="10">The sequence shown here is derived from an EMBL/GenBank/DDBJ whole genome shotgun (WGS) entry which is preliminary data.</text>
</comment>
<evidence type="ECO:0000256" key="2">
    <source>
        <dbReference type="ARBA" id="ARBA00022622"/>
    </source>
</evidence>
<dbReference type="PANTHER" id="PTHR33562">
    <property type="entry name" value="ATILLA, ISOFORM B-RELATED-RELATED"/>
    <property type="match status" value="1"/>
</dbReference>
<dbReference type="OrthoDB" id="6083863at2759"/>
<dbReference type="SUPFAM" id="SSF57302">
    <property type="entry name" value="Snake toxin-like"/>
    <property type="match status" value="1"/>
</dbReference>
<dbReference type="InterPro" id="IPR050975">
    <property type="entry name" value="Sleep_regulator"/>
</dbReference>
<proteinExistence type="predicted"/>
<accession>A0A8J2QC75</accession>
<keyword evidence="8" id="KW-0449">Lipoprotein</keyword>
<dbReference type="GO" id="GO:0030431">
    <property type="term" value="P:sleep"/>
    <property type="evidence" value="ECO:0007669"/>
    <property type="project" value="InterPro"/>
</dbReference>
<evidence type="ECO:0000256" key="8">
    <source>
        <dbReference type="ARBA" id="ARBA00023288"/>
    </source>
</evidence>
<sequence>MILNIKILGIISTVLCFKYASSIFCYDCNSAFDPRCGENFDPFSLGVVNCSLRDPPEHIVEHVEPTFCRVIKMEIYGKVRIVRQCGFLEEDNGEHTCKKQTGNGEVYTTYCSCDTDLCNAAVKPEQQMALFTIIAAPYIIKYILA</sequence>
<evidence type="ECO:0000256" key="5">
    <source>
        <dbReference type="ARBA" id="ARBA00022989"/>
    </source>
</evidence>
<comment type="subcellular location">
    <subcellularLocation>
        <location evidence="1">Membrane</location>
        <topology evidence="1">Lipid-anchor</topology>
        <topology evidence="1">GPI-anchor</topology>
    </subcellularLocation>
</comment>
<protein>
    <submittedName>
        <fullName evidence="10">(African queen) hypothetical protein</fullName>
    </submittedName>
</protein>
<reference evidence="10" key="1">
    <citation type="submission" date="2021-09" db="EMBL/GenBank/DDBJ databases">
        <authorList>
            <person name="Martin H S."/>
        </authorList>
    </citation>
    <scope>NUCLEOTIDE SEQUENCE</scope>
</reference>
<dbReference type="Pfam" id="PF17064">
    <property type="entry name" value="QVR"/>
    <property type="match status" value="1"/>
</dbReference>
<evidence type="ECO:0000256" key="7">
    <source>
        <dbReference type="ARBA" id="ARBA00023180"/>
    </source>
</evidence>
<dbReference type="AlphaFoldDB" id="A0A8J2QC75"/>
<feature type="signal peptide" evidence="9">
    <location>
        <begin position="1"/>
        <end position="22"/>
    </location>
</feature>
<name>A0A8J2QC75_9NEOP</name>